<evidence type="ECO:0000313" key="4">
    <source>
        <dbReference type="EMBL" id="KAK0628208.1"/>
    </source>
</evidence>
<dbReference type="Pfam" id="PF00024">
    <property type="entry name" value="PAN_1"/>
    <property type="match status" value="1"/>
</dbReference>
<feature type="region of interest" description="Disordered" evidence="1">
    <location>
        <begin position="36"/>
        <end position="64"/>
    </location>
</feature>
<gene>
    <name evidence="4" type="ORF">B0T17DRAFT_144896</name>
</gene>
<keyword evidence="5" id="KW-1185">Reference proteome</keyword>
<feature type="compositionally biased region" description="Low complexity" evidence="1">
    <location>
        <begin position="38"/>
        <end position="64"/>
    </location>
</feature>
<proteinExistence type="predicted"/>
<feature type="transmembrane region" description="Helical" evidence="2">
    <location>
        <begin position="12"/>
        <end position="32"/>
    </location>
</feature>
<accession>A0AA40C8K7</accession>
<dbReference type="EMBL" id="JAULSR010000002">
    <property type="protein sequence ID" value="KAK0628208.1"/>
    <property type="molecule type" value="Genomic_DNA"/>
</dbReference>
<sequence length="167" mass="16962">MRSQERSVPAALGAGGLILMGIAVGVGVGVGLSNQNRSTAPAASPSVTSPTSSLPSATPTPTASGTTTVANALCPDSSNTHFTTSNGKNFLHICGIDYSGPNEAEDIFKVGTATFDECMEMCANNDECTGAGWGLSGSPSKVCYMKSNLSTPHVAVSSWNFAVLLVT</sequence>
<evidence type="ECO:0000259" key="3">
    <source>
        <dbReference type="Pfam" id="PF00024"/>
    </source>
</evidence>
<protein>
    <recommendedName>
        <fullName evidence="3">Apple domain-containing protein</fullName>
    </recommendedName>
</protein>
<dbReference type="Gene3D" id="3.50.4.10">
    <property type="entry name" value="Hepatocyte Growth Factor"/>
    <property type="match status" value="1"/>
</dbReference>
<organism evidence="4 5">
    <name type="scientific">Bombardia bombarda</name>
    <dbReference type="NCBI Taxonomy" id="252184"/>
    <lineage>
        <taxon>Eukaryota</taxon>
        <taxon>Fungi</taxon>
        <taxon>Dikarya</taxon>
        <taxon>Ascomycota</taxon>
        <taxon>Pezizomycotina</taxon>
        <taxon>Sordariomycetes</taxon>
        <taxon>Sordariomycetidae</taxon>
        <taxon>Sordariales</taxon>
        <taxon>Lasiosphaeriaceae</taxon>
        <taxon>Bombardia</taxon>
    </lineage>
</organism>
<keyword evidence="2" id="KW-0812">Transmembrane</keyword>
<evidence type="ECO:0000313" key="5">
    <source>
        <dbReference type="Proteomes" id="UP001174934"/>
    </source>
</evidence>
<evidence type="ECO:0000256" key="2">
    <source>
        <dbReference type="SAM" id="Phobius"/>
    </source>
</evidence>
<keyword evidence="2" id="KW-1133">Transmembrane helix</keyword>
<name>A0AA40C8K7_9PEZI</name>
<keyword evidence="2" id="KW-0472">Membrane</keyword>
<comment type="caution">
    <text evidence="4">The sequence shown here is derived from an EMBL/GenBank/DDBJ whole genome shotgun (WGS) entry which is preliminary data.</text>
</comment>
<feature type="domain" description="Apple" evidence="3">
    <location>
        <begin position="105"/>
        <end position="150"/>
    </location>
</feature>
<reference evidence="4" key="1">
    <citation type="submission" date="2023-06" db="EMBL/GenBank/DDBJ databases">
        <title>Genome-scale phylogeny and comparative genomics of the fungal order Sordariales.</title>
        <authorList>
            <consortium name="Lawrence Berkeley National Laboratory"/>
            <person name="Hensen N."/>
            <person name="Bonometti L."/>
            <person name="Westerberg I."/>
            <person name="Brannstrom I.O."/>
            <person name="Guillou S."/>
            <person name="Cros-Aarteil S."/>
            <person name="Calhoun S."/>
            <person name="Haridas S."/>
            <person name="Kuo A."/>
            <person name="Mondo S."/>
            <person name="Pangilinan J."/>
            <person name="Riley R."/>
            <person name="LaButti K."/>
            <person name="Andreopoulos B."/>
            <person name="Lipzen A."/>
            <person name="Chen C."/>
            <person name="Yanf M."/>
            <person name="Daum C."/>
            <person name="Ng V."/>
            <person name="Clum A."/>
            <person name="Steindorff A."/>
            <person name="Ohm R."/>
            <person name="Martin F."/>
            <person name="Silar P."/>
            <person name="Natvig D."/>
            <person name="Lalanne C."/>
            <person name="Gautier V."/>
            <person name="Ament-velasquez S.L."/>
            <person name="Kruys A."/>
            <person name="Hutchinson M.I."/>
            <person name="Powell A.J."/>
            <person name="Barry K."/>
            <person name="Miller A.N."/>
            <person name="Grigoriev I.V."/>
            <person name="Debuchy R."/>
            <person name="Gladieux P."/>
            <person name="Thoren M.H."/>
            <person name="Johannesson H."/>
        </authorList>
    </citation>
    <scope>NUCLEOTIDE SEQUENCE</scope>
    <source>
        <strain evidence="4">SMH3391-2</strain>
    </source>
</reference>
<evidence type="ECO:0000256" key="1">
    <source>
        <dbReference type="SAM" id="MobiDB-lite"/>
    </source>
</evidence>
<dbReference type="InterPro" id="IPR003609">
    <property type="entry name" value="Pan_app"/>
</dbReference>
<dbReference type="AlphaFoldDB" id="A0AA40C8K7"/>
<dbReference type="Proteomes" id="UP001174934">
    <property type="component" value="Unassembled WGS sequence"/>
</dbReference>